<evidence type="ECO:0000313" key="2">
    <source>
        <dbReference type="Proteomes" id="UP000093918"/>
    </source>
</evidence>
<gene>
    <name evidence="1" type="ORF">A9Z40_02940</name>
</gene>
<organism evidence="1 2">
    <name type="scientific">Microbacterium arborescens</name>
    <dbReference type="NCBI Taxonomy" id="33883"/>
    <lineage>
        <taxon>Bacteria</taxon>
        <taxon>Bacillati</taxon>
        <taxon>Actinomycetota</taxon>
        <taxon>Actinomycetes</taxon>
        <taxon>Micrococcales</taxon>
        <taxon>Microbacteriaceae</taxon>
        <taxon>Microbacterium</taxon>
    </lineage>
</organism>
<keyword evidence="2" id="KW-1185">Reference proteome</keyword>
<dbReference type="EMBL" id="LZEM01000018">
    <property type="protein sequence ID" value="OAZ40912.1"/>
    <property type="molecule type" value="Genomic_DNA"/>
</dbReference>
<dbReference type="RefSeq" id="WP_064956016.1">
    <property type="nucleotide sequence ID" value="NZ_LZEM01000018.1"/>
</dbReference>
<evidence type="ECO:0008006" key="3">
    <source>
        <dbReference type="Google" id="ProtNLM"/>
    </source>
</evidence>
<name>A0ABX2WI71_9MICO</name>
<dbReference type="Proteomes" id="UP000093918">
    <property type="component" value="Unassembled WGS sequence"/>
</dbReference>
<evidence type="ECO:0000313" key="1">
    <source>
        <dbReference type="EMBL" id="OAZ40912.1"/>
    </source>
</evidence>
<proteinExistence type="predicted"/>
<sequence length="129" mass="13860">MSLIATHPVLGVDYDSALEAASRGIAVRYDSTAPDMGSYCPNSQAIVVRHGDRSYVRSTVAYQLAHVVLDNPSKADAVEFAASRLIRTDDLEAIASVTDDRSVWATVLRVRECLLAAYLALRAGLPVPA</sequence>
<protein>
    <recommendedName>
        <fullName evidence="3">IrrE N-terminal-like domain-containing protein</fullName>
    </recommendedName>
</protein>
<accession>A0ABX2WI71</accession>
<comment type="caution">
    <text evidence="1">The sequence shown here is derived from an EMBL/GenBank/DDBJ whole genome shotgun (WGS) entry which is preliminary data.</text>
</comment>
<reference evidence="2" key="1">
    <citation type="submission" date="2016-06" db="EMBL/GenBank/DDBJ databases">
        <title>Genome sequencing of cellulolytic organisms.</title>
        <authorList>
            <person name="Bohra V."/>
            <person name="Dafale N.A."/>
            <person name="Purohit H.J."/>
        </authorList>
    </citation>
    <scope>NUCLEOTIDE SEQUENCE [LARGE SCALE GENOMIC DNA]</scope>
    <source>
        <strain evidence="2">ND21</strain>
    </source>
</reference>